<name>A0A3N4LM57_9PEZI</name>
<dbReference type="InParanoid" id="A0A3N4LM57"/>
<evidence type="ECO:0000313" key="2">
    <source>
        <dbReference type="Proteomes" id="UP000267821"/>
    </source>
</evidence>
<dbReference type="EMBL" id="ML121601">
    <property type="protein sequence ID" value="RPB19015.1"/>
    <property type="molecule type" value="Genomic_DNA"/>
</dbReference>
<evidence type="ECO:0000313" key="1">
    <source>
        <dbReference type="EMBL" id="RPB19015.1"/>
    </source>
</evidence>
<gene>
    <name evidence="1" type="ORF">L211DRAFT_899326</name>
</gene>
<accession>A0A3N4LM57</accession>
<organism evidence="1 2">
    <name type="scientific">Terfezia boudieri ATCC MYA-4762</name>
    <dbReference type="NCBI Taxonomy" id="1051890"/>
    <lineage>
        <taxon>Eukaryota</taxon>
        <taxon>Fungi</taxon>
        <taxon>Dikarya</taxon>
        <taxon>Ascomycota</taxon>
        <taxon>Pezizomycotina</taxon>
        <taxon>Pezizomycetes</taxon>
        <taxon>Pezizales</taxon>
        <taxon>Pezizaceae</taxon>
        <taxon>Terfezia</taxon>
    </lineage>
</organism>
<protein>
    <submittedName>
        <fullName evidence="1">Uncharacterized protein</fullName>
    </submittedName>
</protein>
<reference evidence="1 2" key="1">
    <citation type="journal article" date="2018" name="Nat. Ecol. Evol.">
        <title>Pezizomycetes genomes reveal the molecular basis of ectomycorrhizal truffle lifestyle.</title>
        <authorList>
            <person name="Murat C."/>
            <person name="Payen T."/>
            <person name="Noel B."/>
            <person name="Kuo A."/>
            <person name="Morin E."/>
            <person name="Chen J."/>
            <person name="Kohler A."/>
            <person name="Krizsan K."/>
            <person name="Balestrini R."/>
            <person name="Da Silva C."/>
            <person name="Montanini B."/>
            <person name="Hainaut M."/>
            <person name="Levati E."/>
            <person name="Barry K.W."/>
            <person name="Belfiori B."/>
            <person name="Cichocki N."/>
            <person name="Clum A."/>
            <person name="Dockter R.B."/>
            <person name="Fauchery L."/>
            <person name="Guy J."/>
            <person name="Iotti M."/>
            <person name="Le Tacon F."/>
            <person name="Lindquist E.A."/>
            <person name="Lipzen A."/>
            <person name="Malagnac F."/>
            <person name="Mello A."/>
            <person name="Molinier V."/>
            <person name="Miyauchi S."/>
            <person name="Poulain J."/>
            <person name="Riccioni C."/>
            <person name="Rubini A."/>
            <person name="Sitrit Y."/>
            <person name="Splivallo R."/>
            <person name="Traeger S."/>
            <person name="Wang M."/>
            <person name="Zifcakova L."/>
            <person name="Wipf D."/>
            <person name="Zambonelli A."/>
            <person name="Paolocci F."/>
            <person name="Nowrousian M."/>
            <person name="Ottonello S."/>
            <person name="Baldrian P."/>
            <person name="Spatafora J.W."/>
            <person name="Henrissat B."/>
            <person name="Nagy L.G."/>
            <person name="Aury J.M."/>
            <person name="Wincker P."/>
            <person name="Grigoriev I.V."/>
            <person name="Bonfante P."/>
            <person name="Martin F.M."/>
        </authorList>
    </citation>
    <scope>NUCLEOTIDE SEQUENCE [LARGE SCALE GENOMIC DNA]</scope>
    <source>
        <strain evidence="1 2">ATCC MYA-4762</strain>
    </source>
</reference>
<sequence length="209" mass="22916">MCSSILSTFYYSRRSPRLCRSALHHVLRSASSSYTTYALPELPALATGTTTYSCFSNSTANSRAFRTAYMLPILPALATGTTTTYSRFSNSTANPRAFRTTYTLLELPALATIPMYSQGCQLWLQYLCSSGTASSSYTTYTLLPDYTTYVLSSSSITTKLSQLLLEVPIAIPRSSNSTANTHAPALAILPICFQLWYYDLGSTALPTYI</sequence>
<proteinExistence type="predicted"/>
<dbReference type="Proteomes" id="UP000267821">
    <property type="component" value="Unassembled WGS sequence"/>
</dbReference>
<dbReference type="AlphaFoldDB" id="A0A3N4LM57"/>
<keyword evidence="2" id="KW-1185">Reference proteome</keyword>